<organism evidence="2 3">
    <name type="scientific">Besnoitia besnoiti</name>
    <name type="common">Apicomplexan protozoan</name>
    <dbReference type="NCBI Taxonomy" id="94643"/>
    <lineage>
        <taxon>Eukaryota</taxon>
        <taxon>Sar</taxon>
        <taxon>Alveolata</taxon>
        <taxon>Apicomplexa</taxon>
        <taxon>Conoidasida</taxon>
        <taxon>Coccidia</taxon>
        <taxon>Eucoccidiorida</taxon>
        <taxon>Eimeriorina</taxon>
        <taxon>Sarcocystidae</taxon>
        <taxon>Besnoitia</taxon>
    </lineage>
</organism>
<feature type="compositionally biased region" description="Acidic residues" evidence="1">
    <location>
        <begin position="96"/>
        <end position="115"/>
    </location>
</feature>
<accession>A0A2A9M272</accession>
<sequence length="982" mass="100693">MAGACPPQQSSHEHAGTESERLSPTSLRSVSPGDFAPCDLSSTAAPPPPSSAFAAFSSFAAEQGSRVSSAELSSAPSTPSSKPRSSCSTVDCAEVTQEEADDGEGDVEPEEDDSGTQDGARGRRSLQQMPCSEAEVYEILAELLNVDVLCCRYMRRQQARRTARERAAEAGGEAGEERRRGGAGDAAESAPAAAPSLLDLTLDFCNLERDSESGEIQYAARPLSRVSSFSSSSSGSLAAASLAAGAQAAQAARVVAGGRGETAWPDEAVSRLLQRLQRGGATRVAAAASLPASSATAGDGGSSPQTPSAPPGAVTRSEALPLPAGLRQRAVAAALLGVVRRSVMRTARAQKVLAICAFLDLAQNLEVQDAFVELLFAAPPLRDAPPAKAYLVSLLKCLYAGAELRQLPLSDSFAEAVFKHVSAYSRSDELDDRPFVSYETLDTRRPPQVFTFRTLLYRNELGLRTWTAGFFLVEYLATYGHQFRCVSCLCADTLSTASSPCAAGAPPCCCSAAPHAECCCGRGDSRARQAEAAREAGTAACAQRRARDVSGTWAGRLLAKLEAAQPRAWRRGGPAAGAQAADAPRALGEGAAEAGGAAAEAGGAAAEAGGARVSVAASSWPAAKCCEAFAPLGVLELGSGLGVTASALCALPPPAESCARPCASPAAAAAAAGCAAGARLAASCVYVSSDYLPSILATCAENLARNGVSIASAFARGGSAGLPEAEKAREPREDGAGAPTAGDGAATGTSEAHREGKVAAEAPNAPVVFLETFDFSDAQRRAGALLTKTQDAMYREGERRKRIFLRHSCASSEATLPPRVSSATSPADAARLDEGESGAAFASLPQGAASSCGAAGAGASPSSPPRPVGRGVARASSLGCSRPASGVLLIVGADLIYDRGLNSLLANALSLLLRAPLPPRAASGSAVSPQALGELKRVCILCSAVRDDATRAHFLQELERHALAHFEVWKANRRVQIGARNF</sequence>
<feature type="region of interest" description="Disordered" evidence="1">
    <location>
        <begin position="721"/>
        <end position="759"/>
    </location>
</feature>
<evidence type="ECO:0008006" key="4">
    <source>
        <dbReference type="Google" id="ProtNLM"/>
    </source>
</evidence>
<dbReference type="VEuPathDB" id="ToxoDB:BESB_012100"/>
<keyword evidence="3" id="KW-1185">Reference proteome</keyword>
<dbReference type="PANTHER" id="PTHR14614">
    <property type="entry name" value="HEPATOCELLULAR CARCINOMA-ASSOCIATED ANTIGEN"/>
    <property type="match status" value="1"/>
</dbReference>
<name>A0A2A9M272_BESBE</name>
<evidence type="ECO:0000313" key="3">
    <source>
        <dbReference type="Proteomes" id="UP000224006"/>
    </source>
</evidence>
<dbReference type="GeneID" id="40306272"/>
<feature type="compositionally biased region" description="Basic and acidic residues" evidence="1">
    <location>
        <begin position="724"/>
        <end position="735"/>
    </location>
</feature>
<dbReference type="InterPro" id="IPR029063">
    <property type="entry name" value="SAM-dependent_MTases_sf"/>
</dbReference>
<evidence type="ECO:0000313" key="2">
    <source>
        <dbReference type="EMBL" id="PFH32598.1"/>
    </source>
</evidence>
<feature type="compositionally biased region" description="Basic and acidic residues" evidence="1">
    <location>
        <begin position="11"/>
        <end position="21"/>
    </location>
</feature>
<evidence type="ECO:0000256" key="1">
    <source>
        <dbReference type="SAM" id="MobiDB-lite"/>
    </source>
</evidence>
<gene>
    <name evidence="2" type="ORF">BESB_012100</name>
</gene>
<reference evidence="2 3" key="1">
    <citation type="submission" date="2017-09" db="EMBL/GenBank/DDBJ databases">
        <title>Genome sequencing of Besnoitia besnoiti strain Bb-Ger1.</title>
        <authorList>
            <person name="Schares G."/>
            <person name="Venepally P."/>
            <person name="Lorenzi H.A."/>
        </authorList>
    </citation>
    <scope>NUCLEOTIDE SEQUENCE [LARGE SCALE GENOMIC DNA]</scope>
    <source>
        <strain evidence="2 3">Bb-Ger1</strain>
    </source>
</reference>
<dbReference type="Proteomes" id="UP000224006">
    <property type="component" value="Chromosome IX"/>
</dbReference>
<dbReference type="EMBL" id="NWUJ01000010">
    <property type="protein sequence ID" value="PFH32598.1"/>
    <property type="molecule type" value="Genomic_DNA"/>
</dbReference>
<dbReference type="KEGG" id="bbes:BESB_012100"/>
<proteinExistence type="predicted"/>
<feature type="compositionally biased region" description="Low complexity" evidence="1">
    <location>
        <begin position="736"/>
        <end position="749"/>
    </location>
</feature>
<dbReference type="OrthoDB" id="194386at2759"/>
<feature type="region of interest" description="Disordered" evidence="1">
    <location>
        <begin position="1"/>
        <end position="53"/>
    </location>
</feature>
<feature type="region of interest" description="Disordered" evidence="1">
    <location>
        <begin position="65"/>
        <end position="128"/>
    </location>
</feature>
<feature type="region of interest" description="Disordered" evidence="1">
    <location>
        <begin position="164"/>
        <end position="192"/>
    </location>
</feature>
<dbReference type="InterPro" id="IPR019410">
    <property type="entry name" value="Methyltransf_16"/>
</dbReference>
<comment type="caution">
    <text evidence="2">The sequence shown here is derived from an EMBL/GenBank/DDBJ whole genome shotgun (WGS) entry which is preliminary data.</text>
</comment>
<dbReference type="PANTHER" id="PTHR14614:SF130">
    <property type="entry name" value="PROTEIN-LYSINE N-METHYLTRANSFERASE EEF2KMT"/>
    <property type="match status" value="1"/>
</dbReference>
<feature type="region of interest" description="Disordered" evidence="1">
    <location>
        <begin position="853"/>
        <end position="874"/>
    </location>
</feature>
<dbReference type="RefSeq" id="XP_029216607.1">
    <property type="nucleotide sequence ID" value="XM_029359940.1"/>
</dbReference>
<feature type="compositionally biased region" description="Low complexity" evidence="1">
    <location>
        <begin position="65"/>
        <end position="88"/>
    </location>
</feature>
<feature type="region of interest" description="Disordered" evidence="1">
    <location>
        <begin position="293"/>
        <end position="317"/>
    </location>
</feature>
<dbReference type="AlphaFoldDB" id="A0A2A9M272"/>
<dbReference type="Gene3D" id="3.40.50.150">
    <property type="entry name" value="Vaccinia Virus protein VP39"/>
    <property type="match status" value="1"/>
</dbReference>
<protein>
    <recommendedName>
        <fullName evidence="4">Methyltransferase</fullName>
    </recommendedName>
</protein>